<dbReference type="PROSITE" id="PS50929">
    <property type="entry name" value="ABC_TM1F"/>
    <property type="match status" value="1"/>
</dbReference>
<feature type="transmembrane region" description="Helical" evidence="6">
    <location>
        <begin position="16"/>
        <end position="40"/>
    </location>
</feature>
<feature type="transmembrane region" description="Helical" evidence="6">
    <location>
        <begin position="52"/>
        <end position="69"/>
    </location>
</feature>
<dbReference type="GO" id="GO:0140359">
    <property type="term" value="F:ABC-type transporter activity"/>
    <property type="evidence" value="ECO:0007669"/>
    <property type="project" value="InterPro"/>
</dbReference>
<feature type="compositionally biased region" description="Polar residues" evidence="5">
    <location>
        <begin position="320"/>
        <end position="332"/>
    </location>
</feature>
<dbReference type="GO" id="GO:0034040">
    <property type="term" value="F:ATPase-coupled lipid transmembrane transporter activity"/>
    <property type="evidence" value="ECO:0007669"/>
    <property type="project" value="TreeGrafter"/>
</dbReference>
<protein>
    <submittedName>
        <fullName evidence="8">ATP-binding cassette domain-containing protein</fullName>
    </submittedName>
</protein>
<dbReference type="InterPro" id="IPR027417">
    <property type="entry name" value="P-loop_NTPase"/>
</dbReference>
<evidence type="ECO:0000313" key="9">
    <source>
        <dbReference type="Proteomes" id="UP001170624"/>
    </source>
</evidence>
<dbReference type="InterPro" id="IPR039421">
    <property type="entry name" value="Type_1_exporter"/>
</dbReference>
<comment type="caution">
    <text evidence="8">The sequence shown here is derived from an EMBL/GenBank/DDBJ whole genome shotgun (WGS) entry which is preliminary data.</text>
</comment>
<dbReference type="PANTHER" id="PTHR24221:SF654">
    <property type="entry name" value="ATP-BINDING CASSETTE SUB-FAMILY B MEMBER 6"/>
    <property type="match status" value="1"/>
</dbReference>
<dbReference type="SUPFAM" id="SSF52540">
    <property type="entry name" value="P-loop containing nucleoside triphosphate hydrolases"/>
    <property type="match status" value="1"/>
</dbReference>
<evidence type="ECO:0000256" key="1">
    <source>
        <dbReference type="ARBA" id="ARBA00004651"/>
    </source>
</evidence>
<evidence type="ECO:0000313" key="8">
    <source>
        <dbReference type="EMBL" id="MDO6541535.1"/>
    </source>
</evidence>
<dbReference type="InterPro" id="IPR011527">
    <property type="entry name" value="ABC1_TM_dom"/>
</dbReference>
<sequence>MKNPLFTRKISPLDKLYLVFSTIMTTLLGLVLPFSILIIFDRILPNQSTHSLMLLFGIILTAIFLDYQLKRQEEHLVSVIMKRFESQLTNRVFMAICSANIERFNRLEMGEYLERIATIPDIKQFFGGESIKAMINGGTSAITILIIFLINMWAGIALILASTILLIAARYLAKRRVEILSQRSDIEGLTNSKIIEIVSNPLDIKSRTMEYRVESVMVEMISERETQSIAYERLESSFNLTLNLIQQLSVAIVVVLCARAVINLEISQGVMAAVILLTNRYFAPYQQVMRTLSRWRVNQLNIARIAELLALESARALPQSQNQSHLSPQAPISSQASCSAQNQNREQTLTPSNTDTLFAGKQPIAAITVNNTAYVPNQLTLATGHIHLLTGPSGSGKSHLLRCLTRDTHDDCFQIEVNQQAFENIEYTTWRNHIIKVDKNTSLVEGSIIDNLTCFQSHLNNAAFALCENLAIKDKINGLKNGFYTQISSQSQLPFSRQVLFALLIVRALLSNKSVLMIDDIDMVYDEKFGRLLLACIAPKSNNFICMIVSNKLGQLDTRLVKHKFDKKVAA</sequence>
<keyword evidence="8" id="KW-0547">Nucleotide-binding</keyword>
<dbReference type="InterPro" id="IPR036640">
    <property type="entry name" value="ABC1_TM_sf"/>
</dbReference>
<proteinExistence type="predicted"/>
<dbReference type="Gene3D" id="3.40.50.300">
    <property type="entry name" value="P-loop containing nucleotide triphosphate hydrolases"/>
    <property type="match status" value="1"/>
</dbReference>
<keyword evidence="8" id="KW-0067">ATP-binding</keyword>
<reference evidence="8" key="1">
    <citation type="submission" date="2023-07" db="EMBL/GenBank/DDBJ databases">
        <title>Genome content predicts the carbon catabolic preferences of heterotrophic bacteria.</title>
        <authorList>
            <person name="Gralka M."/>
        </authorList>
    </citation>
    <scope>NUCLEOTIDE SEQUENCE</scope>
    <source>
        <strain evidence="8">G2M05</strain>
    </source>
</reference>
<feature type="compositionally biased region" description="Low complexity" evidence="5">
    <location>
        <begin position="333"/>
        <end position="344"/>
    </location>
</feature>
<accession>A0AAW7Y0J5</accession>
<evidence type="ECO:0000256" key="5">
    <source>
        <dbReference type="SAM" id="MobiDB-lite"/>
    </source>
</evidence>
<evidence type="ECO:0000259" key="7">
    <source>
        <dbReference type="PROSITE" id="PS50929"/>
    </source>
</evidence>
<feature type="region of interest" description="Disordered" evidence="5">
    <location>
        <begin position="320"/>
        <end position="354"/>
    </location>
</feature>
<dbReference type="AlphaFoldDB" id="A0AAW7Y0J5"/>
<dbReference type="Pfam" id="PF00005">
    <property type="entry name" value="ABC_tran"/>
    <property type="match status" value="1"/>
</dbReference>
<keyword evidence="4 6" id="KW-0472">Membrane</keyword>
<dbReference type="RefSeq" id="WP_303498287.1">
    <property type="nucleotide sequence ID" value="NZ_JAUOPU010000002.1"/>
</dbReference>
<dbReference type="SUPFAM" id="SSF90123">
    <property type="entry name" value="ABC transporter transmembrane region"/>
    <property type="match status" value="1"/>
</dbReference>
<dbReference type="GO" id="GO:0005524">
    <property type="term" value="F:ATP binding"/>
    <property type="evidence" value="ECO:0007669"/>
    <property type="project" value="UniProtKB-KW"/>
</dbReference>
<dbReference type="InterPro" id="IPR003439">
    <property type="entry name" value="ABC_transporter-like_ATP-bd"/>
</dbReference>
<dbReference type="Proteomes" id="UP001170624">
    <property type="component" value="Unassembled WGS sequence"/>
</dbReference>
<feature type="domain" description="ABC transmembrane type-1" evidence="7">
    <location>
        <begin position="18"/>
        <end position="293"/>
    </location>
</feature>
<dbReference type="EMBL" id="JAUOPU010000002">
    <property type="protein sequence ID" value="MDO6541535.1"/>
    <property type="molecule type" value="Genomic_DNA"/>
</dbReference>
<dbReference type="GO" id="GO:0005886">
    <property type="term" value="C:plasma membrane"/>
    <property type="evidence" value="ECO:0007669"/>
    <property type="project" value="UniProtKB-SubCell"/>
</dbReference>
<dbReference type="Pfam" id="PF00664">
    <property type="entry name" value="ABC_membrane"/>
    <property type="match status" value="1"/>
</dbReference>
<evidence type="ECO:0000256" key="3">
    <source>
        <dbReference type="ARBA" id="ARBA00022989"/>
    </source>
</evidence>
<keyword evidence="2 6" id="KW-0812">Transmembrane</keyword>
<feature type="compositionally biased region" description="Polar residues" evidence="5">
    <location>
        <begin position="345"/>
        <end position="354"/>
    </location>
</feature>
<evidence type="ECO:0000256" key="4">
    <source>
        <dbReference type="ARBA" id="ARBA00023136"/>
    </source>
</evidence>
<dbReference type="GO" id="GO:0016887">
    <property type="term" value="F:ATP hydrolysis activity"/>
    <property type="evidence" value="ECO:0007669"/>
    <property type="project" value="InterPro"/>
</dbReference>
<organism evidence="8 9">
    <name type="scientific">Photobacterium sanguinicancri</name>
    <dbReference type="NCBI Taxonomy" id="875932"/>
    <lineage>
        <taxon>Bacteria</taxon>
        <taxon>Pseudomonadati</taxon>
        <taxon>Pseudomonadota</taxon>
        <taxon>Gammaproteobacteria</taxon>
        <taxon>Vibrionales</taxon>
        <taxon>Vibrionaceae</taxon>
        <taxon>Photobacterium</taxon>
    </lineage>
</organism>
<gene>
    <name evidence="8" type="ORF">Q4568_03270</name>
</gene>
<keyword evidence="3 6" id="KW-1133">Transmembrane helix</keyword>
<dbReference type="Gene3D" id="1.20.1560.10">
    <property type="entry name" value="ABC transporter type 1, transmembrane domain"/>
    <property type="match status" value="1"/>
</dbReference>
<name>A0AAW7Y0J5_9GAMM</name>
<dbReference type="PANTHER" id="PTHR24221">
    <property type="entry name" value="ATP-BINDING CASSETTE SUB-FAMILY B"/>
    <property type="match status" value="1"/>
</dbReference>
<evidence type="ECO:0000256" key="6">
    <source>
        <dbReference type="SAM" id="Phobius"/>
    </source>
</evidence>
<comment type="subcellular location">
    <subcellularLocation>
        <location evidence="1">Cell membrane</location>
        <topology evidence="1">Multi-pass membrane protein</topology>
    </subcellularLocation>
</comment>
<evidence type="ECO:0000256" key="2">
    <source>
        <dbReference type="ARBA" id="ARBA00022692"/>
    </source>
</evidence>